<dbReference type="InterPro" id="IPR031107">
    <property type="entry name" value="Small_HSP"/>
</dbReference>
<accession>A0A1R4JAM1</accession>
<evidence type="ECO:0000256" key="2">
    <source>
        <dbReference type="RuleBase" id="RU003616"/>
    </source>
</evidence>
<dbReference type="EMBL" id="FUKQ01000025">
    <property type="protein sequence ID" value="SJN29088.1"/>
    <property type="molecule type" value="Genomic_DNA"/>
</dbReference>
<dbReference type="PROSITE" id="PS01031">
    <property type="entry name" value="SHSP"/>
    <property type="match status" value="1"/>
</dbReference>
<dbReference type="OrthoDB" id="5242916at2"/>
<evidence type="ECO:0000313" key="5">
    <source>
        <dbReference type="EMBL" id="SJN29088.1"/>
    </source>
</evidence>
<protein>
    <submittedName>
        <fullName evidence="5">Heat shock protein</fullName>
    </submittedName>
</protein>
<evidence type="ECO:0000256" key="1">
    <source>
        <dbReference type="PROSITE-ProRule" id="PRU00285"/>
    </source>
</evidence>
<organism evidence="5 6">
    <name type="scientific">Luteococcus japonicus LSP_Lj1</name>
    <dbReference type="NCBI Taxonomy" id="1255658"/>
    <lineage>
        <taxon>Bacteria</taxon>
        <taxon>Bacillati</taxon>
        <taxon>Actinomycetota</taxon>
        <taxon>Actinomycetes</taxon>
        <taxon>Propionibacteriales</taxon>
        <taxon>Propionibacteriaceae</taxon>
        <taxon>Luteococcus</taxon>
    </lineage>
</organism>
<reference evidence="5 6" key="1">
    <citation type="submission" date="2017-02" db="EMBL/GenBank/DDBJ databases">
        <authorList>
            <person name="Peterson S.W."/>
        </authorList>
    </citation>
    <scope>NUCLEOTIDE SEQUENCE [LARGE SCALE GENOMIC DNA]</scope>
    <source>
        <strain evidence="5 6">LSP_Lj1</strain>
    </source>
</reference>
<dbReference type="InterPro" id="IPR002068">
    <property type="entry name" value="A-crystallin/Hsp20_dom"/>
</dbReference>
<dbReference type="AlphaFoldDB" id="A0A1R4JAM1"/>
<feature type="domain" description="SHSP" evidence="4">
    <location>
        <begin position="20"/>
        <end position="132"/>
    </location>
</feature>
<dbReference type="RefSeq" id="WP_094764363.1">
    <property type="nucleotide sequence ID" value="NZ_FUKQ01000025.1"/>
</dbReference>
<dbReference type="STRING" id="1255658.FM114_06445"/>
<evidence type="ECO:0000259" key="4">
    <source>
        <dbReference type="PROSITE" id="PS01031"/>
    </source>
</evidence>
<dbReference type="InterPro" id="IPR008978">
    <property type="entry name" value="HSP20-like_chaperone"/>
</dbReference>
<keyword evidence="6" id="KW-1185">Reference proteome</keyword>
<gene>
    <name evidence="5" type="ORF">FM114_06445</name>
</gene>
<dbReference type="CDD" id="cd06464">
    <property type="entry name" value="ACD_sHsps-like"/>
    <property type="match status" value="1"/>
</dbReference>
<name>A0A1R4JAM1_9ACTN</name>
<proteinExistence type="inferred from homology"/>
<dbReference type="Pfam" id="PF00011">
    <property type="entry name" value="HSP20"/>
    <property type="match status" value="1"/>
</dbReference>
<dbReference type="SUPFAM" id="SSF49764">
    <property type="entry name" value="HSP20-like chaperones"/>
    <property type="match status" value="1"/>
</dbReference>
<evidence type="ECO:0000256" key="3">
    <source>
        <dbReference type="SAM" id="MobiDB-lite"/>
    </source>
</evidence>
<comment type="similarity">
    <text evidence="1 2">Belongs to the small heat shock protein (HSP20) family.</text>
</comment>
<feature type="region of interest" description="Disordered" evidence="3">
    <location>
        <begin position="127"/>
        <end position="149"/>
    </location>
</feature>
<dbReference type="Gene3D" id="2.60.40.790">
    <property type="match status" value="1"/>
</dbReference>
<keyword evidence="5" id="KW-0346">Stress response</keyword>
<evidence type="ECO:0000313" key="6">
    <source>
        <dbReference type="Proteomes" id="UP000188342"/>
    </source>
</evidence>
<sequence>MARTFDPFREMDRFVNEFTRTPSAAPMPMDLYREGDTFVARIDLPGVDPGSIDVDVEERTLTVRAERKADEAGEDRRWLAKERAVGTFARQLNLGQGLALDKIEADYRDGVLTLTIPVAEQAKPRKIQVNHRGSAAQIEGSASEEQQEA</sequence>
<dbReference type="PANTHER" id="PTHR11527">
    <property type="entry name" value="HEAT-SHOCK PROTEIN 20 FAMILY MEMBER"/>
    <property type="match status" value="1"/>
</dbReference>
<dbReference type="Proteomes" id="UP000188342">
    <property type="component" value="Unassembled WGS sequence"/>
</dbReference>